<dbReference type="PROSITE" id="PS50048">
    <property type="entry name" value="ZN2_CY6_FUNGAL_2"/>
    <property type="match status" value="1"/>
</dbReference>
<reference evidence="8 9" key="1">
    <citation type="submission" date="2020-01" db="EMBL/GenBank/DDBJ databases">
        <title>Identification and distribution of gene clusters putatively required for synthesis of sphingolipid metabolism inhibitors in phylogenetically diverse species of the filamentous fungus Fusarium.</title>
        <authorList>
            <person name="Kim H.-S."/>
            <person name="Busman M."/>
            <person name="Brown D.W."/>
            <person name="Divon H."/>
            <person name="Uhlig S."/>
            <person name="Proctor R.H."/>
        </authorList>
    </citation>
    <scope>NUCLEOTIDE SEQUENCE [LARGE SCALE GENOMIC DNA]</scope>
    <source>
        <strain evidence="8 9">NRRL 20459</strain>
    </source>
</reference>
<accession>A0A8H4P6W1</accession>
<dbReference type="GO" id="GO:0005634">
    <property type="term" value="C:nucleus"/>
    <property type="evidence" value="ECO:0007669"/>
    <property type="project" value="UniProtKB-SubCell"/>
</dbReference>
<dbReference type="Pfam" id="PF00172">
    <property type="entry name" value="Zn_clus"/>
    <property type="match status" value="1"/>
</dbReference>
<evidence type="ECO:0000256" key="6">
    <source>
        <dbReference type="SAM" id="MobiDB-lite"/>
    </source>
</evidence>
<dbReference type="GO" id="GO:0006351">
    <property type="term" value="P:DNA-templated transcription"/>
    <property type="evidence" value="ECO:0007669"/>
    <property type="project" value="InterPro"/>
</dbReference>
<name>A0A8H4P6W1_9HYPO</name>
<keyword evidence="2" id="KW-0479">Metal-binding</keyword>
<dbReference type="CDD" id="cd12148">
    <property type="entry name" value="fungal_TF_MHR"/>
    <property type="match status" value="1"/>
</dbReference>
<dbReference type="GO" id="GO:0003677">
    <property type="term" value="F:DNA binding"/>
    <property type="evidence" value="ECO:0007669"/>
    <property type="project" value="InterPro"/>
</dbReference>
<evidence type="ECO:0000313" key="9">
    <source>
        <dbReference type="Proteomes" id="UP000554235"/>
    </source>
</evidence>
<evidence type="ECO:0000259" key="7">
    <source>
        <dbReference type="PROSITE" id="PS50048"/>
    </source>
</evidence>
<evidence type="ECO:0000256" key="3">
    <source>
        <dbReference type="ARBA" id="ARBA00023015"/>
    </source>
</evidence>
<dbReference type="InterPro" id="IPR036864">
    <property type="entry name" value="Zn2-C6_fun-type_DNA-bd_sf"/>
</dbReference>
<dbReference type="InterPro" id="IPR001138">
    <property type="entry name" value="Zn2Cys6_DnaBD"/>
</dbReference>
<dbReference type="SMART" id="SM00066">
    <property type="entry name" value="GAL4"/>
    <property type="match status" value="1"/>
</dbReference>
<dbReference type="InterPro" id="IPR007219">
    <property type="entry name" value="XnlR_reg_dom"/>
</dbReference>
<evidence type="ECO:0000256" key="5">
    <source>
        <dbReference type="ARBA" id="ARBA00023242"/>
    </source>
</evidence>
<dbReference type="PANTHER" id="PTHR47338">
    <property type="entry name" value="ZN(II)2CYS6 TRANSCRIPTION FACTOR (EUROFUNG)-RELATED"/>
    <property type="match status" value="1"/>
</dbReference>
<keyword evidence="3" id="KW-0805">Transcription regulation</keyword>
<dbReference type="OrthoDB" id="4456959at2759"/>
<organism evidence="8 9">
    <name type="scientific">Fusarium albosuccineum</name>
    <dbReference type="NCBI Taxonomy" id="1237068"/>
    <lineage>
        <taxon>Eukaryota</taxon>
        <taxon>Fungi</taxon>
        <taxon>Dikarya</taxon>
        <taxon>Ascomycota</taxon>
        <taxon>Pezizomycotina</taxon>
        <taxon>Sordariomycetes</taxon>
        <taxon>Hypocreomycetidae</taxon>
        <taxon>Hypocreales</taxon>
        <taxon>Nectriaceae</taxon>
        <taxon>Fusarium</taxon>
        <taxon>Fusarium decemcellulare species complex</taxon>
    </lineage>
</organism>
<dbReference type="Gene3D" id="4.10.240.10">
    <property type="entry name" value="Zn(2)-C6 fungal-type DNA-binding domain"/>
    <property type="match status" value="1"/>
</dbReference>
<dbReference type="AlphaFoldDB" id="A0A8H4P6W1"/>
<feature type="region of interest" description="Disordered" evidence="6">
    <location>
        <begin position="31"/>
        <end position="68"/>
    </location>
</feature>
<dbReference type="GO" id="GO:0000981">
    <property type="term" value="F:DNA-binding transcription factor activity, RNA polymerase II-specific"/>
    <property type="evidence" value="ECO:0007669"/>
    <property type="project" value="InterPro"/>
</dbReference>
<keyword evidence="4" id="KW-0804">Transcription</keyword>
<comment type="caution">
    <text evidence="8">The sequence shown here is derived from an EMBL/GenBank/DDBJ whole genome shotgun (WGS) entry which is preliminary data.</text>
</comment>
<dbReference type="Pfam" id="PF04082">
    <property type="entry name" value="Fungal_trans"/>
    <property type="match status" value="1"/>
</dbReference>
<keyword evidence="9" id="KW-1185">Reference proteome</keyword>
<dbReference type="InterPro" id="IPR050815">
    <property type="entry name" value="TF_fung"/>
</dbReference>
<dbReference type="SUPFAM" id="SSF57701">
    <property type="entry name" value="Zn2/Cys6 DNA-binding domain"/>
    <property type="match status" value="1"/>
</dbReference>
<dbReference type="CDD" id="cd00067">
    <property type="entry name" value="GAL4"/>
    <property type="match status" value="1"/>
</dbReference>
<dbReference type="EMBL" id="JAADYS010002141">
    <property type="protein sequence ID" value="KAF4459573.1"/>
    <property type="molecule type" value="Genomic_DNA"/>
</dbReference>
<keyword evidence="5" id="KW-0539">Nucleus</keyword>
<comment type="subcellular location">
    <subcellularLocation>
        <location evidence="1">Nucleus</location>
    </subcellularLocation>
</comment>
<gene>
    <name evidence="8" type="ORF">FALBO_13666</name>
</gene>
<dbReference type="Proteomes" id="UP000554235">
    <property type="component" value="Unassembled WGS sequence"/>
</dbReference>
<evidence type="ECO:0000256" key="4">
    <source>
        <dbReference type="ARBA" id="ARBA00023163"/>
    </source>
</evidence>
<dbReference type="PROSITE" id="PS00463">
    <property type="entry name" value="ZN2_CY6_FUNGAL_1"/>
    <property type="match status" value="1"/>
</dbReference>
<feature type="domain" description="Zn(2)-C6 fungal-type" evidence="7">
    <location>
        <begin position="68"/>
        <end position="97"/>
    </location>
</feature>
<sequence length="799" mass="88477">MLVSSSIHLQPAHHVLPTRIRNRVMDFQCINGDENGDSGQANTDEMPQDEPQAKRRRVSGKDEPSGPSCCSCRKRKAKCSRDQPCTSCVKLGADCVYDHEKMKPGMRQGAIESLNQRLATLENMFVGQGMLWQQIWNSLNQQSGRDSGCSPSSHQAASFQQQSYQVKDHLQRLSSSNSAPYVDILAGKSVSDGVSRTPDSSSSYYQATRISHQDSRSALPASDLVDSLVEIYFHKVHPWIPMLHVQRFRACLSSPSERARVSTILHAIVSLCVRFSDDPRLHGHVRSQYALRCRQTVILESIDSFSVENLQALIICAFDTIGGGRGPSAWSIVGSMTRTVEHLRLSTEEDDDQFHSSTSRALIKRVAFLPPASTWSEAEERRRVSWNVFLMDRFCSISTGWNLSLTSADVHRRLPCEGAIWEAGEPAEVPTPYFGIANQWQKHDKDYLPVARESEDDQTSLGGFAYCIEATESLALVTSFFLQYEVDFRQVNDVQRWLMRFKQLDLRLVQWKFFLPQGWQEACLVNIDGNLDPNLVLAHITHNTAVVLLHQGLAYPPPDWQSLPVRLPSASSSETCQAAAVEVAAIAAQFLAHSPVLTSPQFAFCLFVCGKMLLTHAAYYQTPLHSSYDSIVASLDDMTCRWSGTLQPASANLASKFSSRLKKARLNGADAADIREAFSDKENTASPSGTMCANLDGKSLESLGPVTGSNQPVPFQNSQTESPESISLAFPPLPLSFQMDNAPRDSISALASENVNSTDEAHVSNLDVPSNFLDFCDLSEHTFLPSERVAMLSRSYPGS</sequence>
<evidence type="ECO:0000256" key="1">
    <source>
        <dbReference type="ARBA" id="ARBA00004123"/>
    </source>
</evidence>
<dbReference type="PANTHER" id="PTHR47338:SF23">
    <property type="entry name" value="ZN(II)2CYS6 TRANSCRIPTION FACTOR (EUROFUNG)"/>
    <property type="match status" value="1"/>
</dbReference>
<protein>
    <submittedName>
        <fullName evidence="8">Zn(II)2Cys6 transcriptional activator</fullName>
    </submittedName>
</protein>
<dbReference type="GO" id="GO:0008270">
    <property type="term" value="F:zinc ion binding"/>
    <property type="evidence" value="ECO:0007669"/>
    <property type="project" value="InterPro"/>
</dbReference>
<dbReference type="SMART" id="SM00906">
    <property type="entry name" value="Fungal_trans"/>
    <property type="match status" value="1"/>
</dbReference>
<evidence type="ECO:0000256" key="2">
    <source>
        <dbReference type="ARBA" id="ARBA00022723"/>
    </source>
</evidence>
<evidence type="ECO:0000313" key="8">
    <source>
        <dbReference type="EMBL" id="KAF4459573.1"/>
    </source>
</evidence>
<proteinExistence type="predicted"/>